<dbReference type="PROSITE" id="PS50238">
    <property type="entry name" value="RHOGAP"/>
    <property type="match status" value="1"/>
</dbReference>
<dbReference type="EMBL" id="DS985245">
    <property type="protein sequence ID" value="EDV24565.1"/>
    <property type="molecule type" value="Genomic_DNA"/>
</dbReference>
<dbReference type="InterPro" id="IPR000198">
    <property type="entry name" value="RhoGAP_dom"/>
</dbReference>
<feature type="compositionally biased region" description="Polar residues" evidence="3">
    <location>
        <begin position="872"/>
        <end position="893"/>
    </location>
</feature>
<dbReference type="Gene3D" id="1.20.900.10">
    <property type="entry name" value="Dbl homology (DH) domain"/>
    <property type="match status" value="1"/>
</dbReference>
<dbReference type="CDD" id="cd13319">
    <property type="entry name" value="PH_RARhoGAP"/>
    <property type="match status" value="1"/>
</dbReference>
<dbReference type="SUPFAM" id="SSF50729">
    <property type="entry name" value="PH domain-like"/>
    <property type="match status" value="1"/>
</dbReference>
<dbReference type="InterPro" id="IPR001849">
    <property type="entry name" value="PH_domain"/>
</dbReference>
<dbReference type="eggNOG" id="KOG3522">
    <property type="taxonomic scope" value="Eukaryota"/>
</dbReference>
<evidence type="ECO:0008006" key="9">
    <source>
        <dbReference type="Google" id="ProtNLM"/>
    </source>
</evidence>
<feature type="region of interest" description="Disordered" evidence="3">
    <location>
        <begin position="1195"/>
        <end position="1214"/>
    </location>
</feature>
<feature type="region of interest" description="Disordered" evidence="3">
    <location>
        <begin position="859"/>
        <end position="906"/>
    </location>
</feature>
<dbReference type="RefSeq" id="XP_002112455.1">
    <property type="nucleotide sequence ID" value="XM_002112419.1"/>
</dbReference>
<dbReference type="GeneID" id="6754104"/>
<dbReference type="GO" id="GO:0005096">
    <property type="term" value="F:GTPase activator activity"/>
    <property type="evidence" value="ECO:0000318"/>
    <property type="project" value="GO_Central"/>
</dbReference>
<feature type="domain" description="DH" evidence="5">
    <location>
        <begin position="63"/>
        <end position="243"/>
    </location>
</feature>
<dbReference type="InterPro" id="IPR047887">
    <property type="entry name" value="ARHGAP20_PH"/>
</dbReference>
<dbReference type="PANTHER" id="PTHR23179:SF3">
    <property type="entry name" value="RHO GTPASE-ACTIVATING PROTEIN 20"/>
    <property type="match status" value="1"/>
</dbReference>
<dbReference type="Pfam" id="PF00621">
    <property type="entry name" value="RhoGEF"/>
    <property type="match status" value="1"/>
</dbReference>
<evidence type="ECO:0000256" key="3">
    <source>
        <dbReference type="SAM" id="MobiDB-lite"/>
    </source>
</evidence>
<sequence length="1232" mass="139270">MRVGHLVADIVHQFNLSSWHVRMLPSRAIVNDGSDIGVLNGEEISIEGISQYPQSDIMQEMDERLKCVNNLLFSEELYLESLKITIDNYADPLWKWGLSELEYDTLFGGIKQLRQLNTLLWQKLKSATATWDSELTCIGQIFVFFDLFWPVYEEYYQSFKSVKLILKSKKSNDPTFSDFLRTQRLSAHHSLESLLLAPVQRIPQYNRLLGDLIEKTSEDHPDYKYLIETKEQVKQMISEREQEVKAVENEYKLIQIQERFPNDPLYLLDDRVAVAEMKSKSHAPRRRSAPTLFLKHNISFNKHSGRSIANNLFGMTANNKVPRQFIYEGVVDMNTGFQTVPRYLFLLNDILIIAKPKGSTFRLKNLIRVTDIWLSESFDDVCEVVQHPDKSFVIGWPIVNYLATFSTVEERNLWFQLLSKQIEEQQEYDDPKALSATISLRISEINPSLRDIVTNINITNKDDVHFAIKECLKESQLEMTKTLSQQLWIITNKEDVLNTPLIGHERLYAIKCFSLREGQENNGLDGVLETKNTQDSELQFVIRFRKGAKISALDIKKKGLSKRVVVQWLKHSTGSIKNSSPSKNQEPLAEKASGRIFGVPLEKLIQDDTLPKPLMGMLQQLSIYGPTTIGVFRRSANVKIIRELRGLIESGMDILYENHQVLVLAALLKEFLLSLPQPVFDINLFEEYLITNKIEDKEERINATKTVLQKQRENSKAATVLLNSIFCVLNRILAHCEENNMNAYNLTVCISSSMMWPKDLNIAHQRRDDIVEFFQFLLENCQEILGEEMQGSLGDAERPVRHKLNRRKAVSCGDAYTLDENEDSSNPSSSLKSICDNLGRRIANADTCGSHDSGIANSDLSHLGLENDDNSQGDNGSIATSDSSGGQEISTIQEKPHNGSGFGGIERHETRYGRFIKNIYQGNKQKGEKIRDSRSAFASNNKKNNNTNSPFLNKTRRNGRPRPRDDSACSEDSIASSAVSGSLSKDSQMDEESTRPKMVAISRHQSTPSKGRRIGGIIMKKLRNNSLGDGEEYSSSPVPQHKSSLGNNSDESDSTFDSKLKSRFAYGMKSNKKSQDHENDLSSSTPCSPLKKEFDSHELISSGSQPDFNKLFGGDGSKLDLPIKEDTISNYSKSSSSPIDIRPSRSYPDYRHGLTESHSDSHLISSSLDQSIIPVGSLRKVGTFPNEVAISNQSSLPDINNRDRGGNDSMGKVSPITRDKFLKMSFTEEEFV</sequence>
<dbReference type="CTD" id="6754104"/>
<dbReference type="InterPro" id="IPR011993">
    <property type="entry name" value="PH-like_dom_sf"/>
</dbReference>
<evidence type="ECO:0000256" key="2">
    <source>
        <dbReference type="SAM" id="Coils"/>
    </source>
</evidence>
<dbReference type="SMART" id="SM00325">
    <property type="entry name" value="RhoGEF"/>
    <property type="match status" value="1"/>
</dbReference>
<feature type="compositionally biased region" description="Basic and acidic residues" evidence="3">
    <location>
        <begin position="925"/>
        <end position="934"/>
    </location>
</feature>
<evidence type="ECO:0000259" key="4">
    <source>
        <dbReference type="PROSITE" id="PS50003"/>
    </source>
</evidence>
<feature type="coiled-coil region" evidence="2">
    <location>
        <begin position="230"/>
        <end position="257"/>
    </location>
</feature>
<dbReference type="eggNOG" id="KOG4724">
    <property type="taxonomic scope" value="Eukaryota"/>
</dbReference>
<dbReference type="SMART" id="SM00324">
    <property type="entry name" value="RhoGAP"/>
    <property type="match status" value="1"/>
</dbReference>
<keyword evidence="1" id="KW-0343">GTPase activation</keyword>
<dbReference type="KEGG" id="tad:TRIADDRAFT_56489"/>
<proteinExistence type="predicted"/>
<dbReference type="SUPFAM" id="SSF48350">
    <property type="entry name" value="GTPase activation domain, GAP"/>
    <property type="match status" value="1"/>
</dbReference>
<feature type="region of interest" description="Disordered" evidence="3">
    <location>
        <begin position="923"/>
        <end position="1056"/>
    </location>
</feature>
<dbReference type="OrthoDB" id="9994905at2759"/>
<dbReference type="Gene3D" id="2.30.29.30">
    <property type="entry name" value="Pleckstrin-homology domain (PH domain)/Phosphotyrosine-binding domain (PTB)"/>
    <property type="match status" value="1"/>
</dbReference>
<dbReference type="InterPro" id="IPR000219">
    <property type="entry name" value="DH_dom"/>
</dbReference>
<evidence type="ECO:0000256" key="1">
    <source>
        <dbReference type="ARBA" id="ARBA00022468"/>
    </source>
</evidence>
<dbReference type="PANTHER" id="PTHR23179">
    <property type="entry name" value="T-CELL ACTIVATION RHO GTPASE ACTIVATING PROTEIN-RELATED"/>
    <property type="match status" value="1"/>
</dbReference>
<dbReference type="PROSITE" id="PS50003">
    <property type="entry name" value="PH_DOMAIN"/>
    <property type="match status" value="1"/>
</dbReference>
<dbReference type="AlphaFoldDB" id="B3RYA2"/>
<dbReference type="CDD" id="cd00160">
    <property type="entry name" value="RhoGEF"/>
    <property type="match status" value="1"/>
</dbReference>
<dbReference type="InParanoid" id="B3RYA2"/>
<dbReference type="HOGENOM" id="CLU_267577_0_0_1"/>
<reference evidence="7 8" key="1">
    <citation type="journal article" date="2008" name="Nature">
        <title>The Trichoplax genome and the nature of placozoans.</title>
        <authorList>
            <person name="Srivastava M."/>
            <person name="Begovic E."/>
            <person name="Chapman J."/>
            <person name="Putnam N.H."/>
            <person name="Hellsten U."/>
            <person name="Kawashima T."/>
            <person name="Kuo A."/>
            <person name="Mitros T."/>
            <person name="Salamov A."/>
            <person name="Carpenter M.L."/>
            <person name="Signorovitch A.Y."/>
            <person name="Moreno M.A."/>
            <person name="Kamm K."/>
            <person name="Grimwood J."/>
            <person name="Schmutz J."/>
            <person name="Shapiro H."/>
            <person name="Grigoriev I.V."/>
            <person name="Buss L.W."/>
            <person name="Schierwater B."/>
            <person name="Dellaporta S.L."/>
            <person name="Rokhsar D.S."/>
        </authorList>
    </citation>
    <scope>NUCLEOTIDE SEQUENCE [LARGE SCALE GENOMIC DNA]</scope>
    <source>
        <strain evidence="7 8">Grell-BS-1999</strain>
    </source>
</reference>
<dbReference type="InterPro" id="IPR035899">
    <property type="entry name" value="DBL_dom_sf"/>
</dbReference>
<keyword evidence="2" id="KW-0175">Coiled coil</keyword>
<keyword evidence="8" id="KW-1185">Reference proteome</keyword>
<evidence type="ECO:0000259" key="5">
    <source>
        <dbReference type="PROSITE" id="PS50010"/>
    </source>
</evidence>
<dbReference type="InterPro" id="IPR008936">
    <property type="entry name" value="Rho_GTPase_activation_prot"/>
</dbReference>
<feature type="compositionally biased region" description="Polar residues" evidence="3">
    <location>
        <begin position="1033"/>
        <end position="1049"/>
    </location>
</feature>
<dbReference type="PROSITE" id="PS50010">
    <property type="entry name" value="DH_2"/>
    <property type="match status" value="1"/>
</dbReference>
<protein>
    <recommendedName>
        <fullName evidence="9">Rho-GAP domain-containing protein</fullName>
    </recommendedName>
</protein>
<name>B3RYA2_TRIAD</name>
<accession>B3RYA2</accession>
<evidence type="ECO:0000313" key="8">
    <source>
        <dbReference type="Proteomes" id="UP000009022"/>
    </source>
</evidence>
<dbReference type="STRING" id="10228.B3RYA2"/>
<evidence type="ECO:0000259" key="6">
    <source>
        <dbReference type="PROSITE" id="PS50238"/>
    </source>
</evidence>
<dbReference type="GO" id="GO:0005085">
    <property type="term" value="F:guanyl-nucleotide exchange factor activity"/>
    <property type="evidence" value="ECO:0007669"/>
    <property type="project" value="InterPro"/>
</dbReference>
<organism evidence="7 8">
    <name type="scientific">Trichoplax adhaerens</name>
    <name type="common">Trichoplax reptans</name>
    <dbReference type="NCBI Taxonomy" id="10228"/>
    <lineage>
        <taxon>Eukaryota</taxon>
        <taxon>Metazoa</taxon>
        <taxon>Placozoa</taxon>
        <taxon>Uniplacotomia</taxon>
        <taxon>Trichoplacea</taxon>
        <taxon>Trichoplacidae</taxon>
        <taxon>Trichoplax</taxon>
    </lineage>
</organism>
<dbReference type="PhylomeDB" id="B3RYA2"/>
<dbReference type="Proteomes" id="UP000009022">
    <property type="component" value="Unassembled WGS sequence"/>
</dbReference>
<feature type="domain" description="PH" evidence="4">
    <location>
        <begin position="324"/>
        <end position="423"/>
    </location>
</feature>
<dbReference type="GO" id="GO:0007165">
    <property type="term" value="P:signal transduction"/>
    <property type="evidence" value="ECO:0007669"/>
    <property type="project" value="InterPro"/>
</dbReference>
<feature type="domain" description="Rho-GAP" evidence="6">
    <location>
        <begin position="599"/>
        <end position="785"/>
    </location>
</feature>
<dbReference type="Gene3D" id="1.10.555.10">
    <property type="entry name" value="Rho GTPase activation protein"/>
    <property type="match status" value="1"/>
</dbReference>
<feature type="compositionally biased region" description="Low complexity" evidence="3">
    <location>
        <begin position="970"/>
        <end position="986"/>
    </location>
</feature>
<dbReference type="SUPFAM" id="SSF48065">
    <property type="entry name" value="DBL homology domain (DH-domain)"/>
    <property type="match status" value="1"/>
</dbReference>
<dbReference type="SMART" id="SM00233">
    <property type="entry name" value="PH"/>
    <property type="match status" value="1"/>
</dbReference>
<evidence type="ECO:0000313" key="7">
    <source>
        <dbReference type="EMBL" id="EDV24565.1"/>
    </source>
</evidence>
<gene>
    <name evidence="7" type="ORF">TRIADDRAFT_56489</name>
</gene>
<dbReference type="Pfam" id="PF22286">
    <property type="entry name" value="RHG20_PH"/>
    <property type="match status" value="1"/>
</dbReference>
<dbReference type="Pfam" id="PF00620">
    <property type="entry name" value="RhoGAP"/>
    <property type="match status" value="1"/>
</dbReference>
<feature type="region of interest" description="Disordered" evidence="3">
    <location>
        <begin position="1068"/>
        <end position="1090"/>
    </location>
</feature>